<evidence type="ECO:0000256" key="2">
    <source>
        <dbReference type="ARBA" id="ARBA00022737"/>
    </source>
</evidence>
<dbReference type="FunFam" id="1.25.40.420:FF:000001">
    <property type="entry name" value="Kelch-like family member 12"/>
    <property type="match status" value="1"/>
</dbReference>
<evidence type="ECO:0000313" key="5">
    <source>
        <dbReference type="Proteomes" id="UP000265000"/>
    </source>
</evidence>
<dbReference type="Gene3D" id="1.25.40.420">
    <property type="match status" value="1"/>
</dbReference>
<dbReference type="Proteomes" id="UP000265000">
    <property type="component" value="Unplaced"/>
</dbReference>
<dbReference type="SUPFAM" id="SSF54695">
    <property type="entry name" value="POZ domain"/>
    <property type="match status" value="1"/>
</dbReference>
<dbReference type="Pfam" id="PF24681">
    <property type="entry name" value="Kelch_KLHDC2_KLHL20_DRC7"/>
    <property type="match status" value="1"/>
</dbReference>
<dbReference type="OrthoDB" id="191037at2759"/>
<evidence type="ECO:0000313" key="4">
    <source>
        <dbReference type="Ensembl" id="ENSFHEP00000021885.1"/>
    </source>
</evidence>
<evidence type="ECO:0000256" key="1">
    <source>
        <dbReference type="ARBA" id="ARBA00022441"/>
    </source>
</evidence>
<dbReference type="SUPFAM" id="SSF117281">
    <property type="entry name" value="Kelch motif"/>
    <property type="match status" value="1"/>
</dbReference>
<accession>A0A3Q2TY56</accession>
<dbReference type="PRINTS" id="PR00501">
    <property type="entry name" value="KELCHREPEAT"/>
</dbReference>
<dbReference type="InterPro" id="IPR000210">
    <property type="entry name" value="BTB/POZ_dom"/>
</dbReference>
<reference evidence="4" key="1">
    <citation type="submission" date="2025-08" db="UniProtKB">
        <authorList>
            <consortium name="Ensembl"/>
        </authorList>
    </citation>
    <scope>IDENTIFICATION</scope>
</reference>
<dbReference type="InterPro" id="IPR006652">
    <property type="entry name" value="Kelch_1"/>
</dbReference>
<sequence length="576" mass="64347">MSLPNELRLRQQLCDTVIRVGGGEFYAHKVVLCKCSPYFRALFSHWSTPDCVTFDISGVSTSLMCLIIEFAYTGFVPLTRQNAQDFFIAADRYNIPGLLQVCSDFLEKHLSPLNCLHIWMLTDVFYHPKLREKALLYALSHFEEVVVNCADFLLLSAQQLVQIIESDLLIVNKEETVYEAVLKWIAYAPEERKESSSLLFSKIRLAWMSPKYLIENVKESELVKTSPECRAILFQTLNPILDHLRKTSYKSSICPSLAKPRVAPALLLAIGGWSDGSPTSLIEAFDARTDGWVEVAYTTETLRAYHGAVFLNGSVYCVGGFDGVEQYSAVHRLDLASHAWQEVSPLHASRCFVSVTVMNGHIYALGGFNGHERLKTAERYEPRSNQWTMISSMHEQRSDASCTALNDRLYVCGGFNGVQCLATAECYNPHTDQWTLISIMSSRRSGVSVAAYANHIFAVGGFDGVSRLNTAEAYNPSTNTWCNVPSMPTARSNFGIAVMDDHLFVVGGFGGITTIPNVEFYDIKTNTWFAASDMKISRSALSCCVVNALNNTADYASRLNPQRCRSPSEEEEEMEQ</sequence>
<keyword evidence="5" id="KW-1185">Reference proteome</keyword>
<dbReference type="InterPro" id="IPR015915">
    <property type="entry name" value="Kelch-typ_b-propeller"/>
</dbReference>
<organism evidence="4 5">
    <name type="scientific">Fundulus heteroclitus</name>
    <name type="common">Killifish</name>
    <name type="synonym">Mummichog</name>
    <dbReference type="NCBI Taxonomy" id="8078"/>
    <lineage>
        <taxon>Eukaryota</taxon>
        <taxon>Metazoa</taxon>
        <taxon>Chordata</taxon>
        <taxon>Craniata</taxon>
        <taxon>Vertebrata</taxon>
        <taxon>Euteleostomi</taxon>
        <taxon>Actinopterygii</taxon>
        <taxon>Neopterygii</taxon>
        <taxon>Teleostei</taxon>
        <taxon>Neoteleostei</taxon>
        <taxon>Acanthomorphata</taxon>
        <taxon>Ovalentaria</taxon>
        <taxon>Atherinomorphae</taxon>
        <taxon>Cyprinodontiformes</taxon>
        <taxon>Fundulidae</taxon>
        <taxon>Fundulus</taxon>
    </lineage>
</organism>
<dbReference type="AlphaFoldDB" id="A0A3Q2TY56"/>
<proteinExistence type="predicted"/>
<dbReference type="SMART" id="SM00225">
    <property type="entry name" value="BTB"/>
    <property type="match status" value="1"/>
</dbReference>
<dbReference type="InterPro" id="IPR017096">
    <property type="entry name" value="BTB-kelch_protein"/>
</dbReference>
<dbReference type="Pfam" id="PF07707">
    <property type="entry name" value="BACK"/>
    <property type="match status" value="1"/>
</dbReference>
<reference evidence="4" key="2">
    <citation type="submission" date="2025-09" db="UniProtKB">
        <authorList>
            <consortium name="Ensembl"/>
        </authorList>
    </citation>
    <scope>IDENTIFICATION</scope>
</reference>
<dbReference type="SMART" id="SM00612">
    <property type="entry name" value="Kelch"/>
    <property type="match status" value="6"/>
</dbReference>
<dbReference type="Gene3D" id="2.120.10.80">
    <property type="entry name" value="Kelch-type beta propeller"/>
    <property type="match status" value="2"/>
</dbReference>
<dbReference type="Gene3D" id="3.30.710.10">
    <property type="entry name" value="Potassium Channel Kv1.1, Chain A"/>
    <property type="match status" value="1"/>
</dbReference>
<dbReference type="PROSITE" id="PS50097">
    <property type="entry name" value="BTB"/>
    <property type="match status" value="1"/>
</dbReference>
<evidence type="ECO:0000259" key="3">
    <source>
        <dbReference type="PROSITE" id="PS50097"/>
    </source>
</evidence>
<dbReference type="Pfam" id="PF01344">
    <property type="entry name" value="Kelch_1"/>
    <property type="match status" value="2"/>
</dbReference>
<dbReference type="Pfam" id="PF00651">
    <property type="entry name" value="BTB"/>
    <property type="match status" value="1"/>
</dbReference>
<dbReference type="SMART" id="SM00875">
    <property type="entry name" value="BACK"/>
    <property type="match status" value="1"/>
</dbReference>
<dbReference type="Ensembl" id="ENSFHET00000014312.1">
    <property type="protein sequence ID" value="ENSFHEP00000021885.1"/>
    <property type="gene ID" value="ENSFHEG00000001927.1"/>
</dbReference>
<feature type="domain" description="BTB" evidence="3">
    <location>
        <begin position="14"/>
        <end position="80"/>
    </location>
</feature>
<dbReference type="PANTHER" id="PTHR24412:SF172">
    <property type="entry name" value="KELCH-LIKE PROTEIN 10"/>
    <property type="match status" value="1"/>
</dbReference>
<dbReference type="GeneID" id="105936433"/>
<dbReference type="PIRSF" id="PIRSF037037">
    <property type="entry name" value="Kelch-like_protein_gigaxonin"/>
    <property type="match status" value="1"/>
</dbReference>
<keyword evidence="1" id="KW-0880">Kelch repeat</keyword>
<dbReference type="GeneTree" id="ENSGT00940000154664"/>
<name>A0A3Q2TY56_FUNHE</name>
<dbReference type="STRING" id="8078.ENSFHEP00000021885"/>
<dbReference type="PANTHER" id="PTHR24412">
    <property type="entry name" value="KELCH PROTEIN"/>
    <property type="match status" value="1"/>
</dbReference>
<dbReference type="InterPro" id="IPR011705">
    <property type="entry name" value="BACK"/>
</dbReference>
<keyword evidence="2" id="KW-0677">Repeat</keyword>
<dbReference type="InterPro" id="IPR011333">
    <property type="entry name" value="SKP1/BTB/POZ_sf"/>
</dbReference>
<protein>
    <submittedName>
        <fullName evidence="4">Kelch like family member 10</fullName>
    </submittedName>
</protein>